<dbReference type="EMBL" id="LAZR01041408">
    <property type="protein sequence ID" value="KKL12071.1"/>
    <property type="molecule type" value="Genomic_DNA"/>
</dbReference>
<sequence length="95" mass="9920">MSDVAEMLEKAVSKGNANMTVGLALAMAPNALLGVGLQTGIEFALQYPTAASKFLEQARESEDAMAEQIGFPSTDKPKVCSRIAAALFSIVEGAE</sequence>
<accession>A0A0F9D2N3</accession>
<protein>
    <submittedName>
        <fullName evidence="1">Uncharacterized protein</fullName>
    </submittedName>
</protein>
<gene>
    <name evidence="1" type="ORF">LCGC14_2539460</name>
</gene>
<name>A0A0F9D2N3_9ZZZZ</name>
<comment type="caution">
    <text evidence="1">The sequence shown here is derived from an EMBL/GenBank/DDBJ whole genome shotgun (WGS) entry which is preliminary data.</text>
</comment>
<evidence type="ECO:0000313" key="1">
    <source>
        <dbReference type="EMBL" id="KKL12071.1"/>
    </source>
</evidence>
<reference evidence="1" key="1">
    <citation type="journal article" date="2015" name="Nature">
        <title>Complex archaea that bridge the gap between prokaryotes and eukaryotes.</title>
        <authorList>
            <person name="Spang A."/>
            <person name="Saw J.H."/>
            <person name="Jorgensen S.L."/>
            <person name="Zaremba-Niedzwiedzka K."/>
            <person name="Martijn J."/>
            <person name="Lind A.E."/>
            <person name="van Eijk R."/>
            <person name="Schleper C."/>
            <person name="Guy L."/>
            <person name="Ettema T.J."/>
        </authorList>
    </citation>
    <scope>NUCLEOTIDE SEQUENCE</scope>
</reference>
<proteinExistence type="predicted"/>
<dbReference type="AlphaFoldDB" id="A0A0F9D2N3"/>
<organism evidence="1">
    <name type="scientific">marine sediment metagenome</name>
    <dbReference type="NCBI Taxonomy" id="412755"/>
    <lineage>
        <taxon>unclassified sequences</taxon>
        <taxon>metagenomes</taxon>
        <taxon>ecological metagenomes</taxon>
    </lineage>
</organism>